<evidence type="ECO:0000256" key="1">
    <source>
        <dbReference type="ARBA" id="ARBA00022729"/>
    </source>
</evidence>
<reference evidence="5 6" key="1">
    <citation type="journal article" date="2020" name="G3 (Bethesda)">
        <title>Genetic Underpinnings of Host Manipulation by Ophiocordyceps as Revealed by Comparative Transcriptomics.</title>
        <authorList>
            <person name="Will I."/>
            <person name="Das B."/>
            <person name="Trinh T."/>
            <person name="Brachmann A."/>
            <person name="Ohm R.A."/>
            <person name="de Bekker C."/>
        </authorList>
    </citation>
    <scope>NUCLEOTIDE SEQUENCE [LARGE SCALE GENOMIC DNA]</scope>
    <source>
        <strain evidence="5 6">EC05</strain>
    </source>
</reference>
<keyword evidence="6" id="KW-1185">Reference proteome</keyword>
<dbReference type="Proteomes" id="UP000562929">
    <property type="component" value="Unassembled WGS sequence"/>
</dbReference>
<organism evidence="5 6">
    <name type="scientific">Ophiocordyceps camponoti-floridani</name>
    <dbReference type="NCBI Taxonomy" id="2030778"/>
    <lineage>
        <taxon>Eukaryota</taxon>
        <taxon>Fungi</taxon>
        <taxon>Dikarya</taxon>
        <taxon>Ascomycota</taxon>
        <taxon>Pezizomycotina</taxon>
        <taxon>Sordariomycetes</taxon>
        <taxon>Hypocreomycetidae</taxon>
        <taxon>Hypocreales</taxon>
        <taxon>Ophiocordycipitaceae</taxon>
        <taxon>Ophiocordyceps</taxon>
    </lineage>
</organism>
<accession>A0A8H4VGA9</accession>
<dbReference type="AlphaFoldDB" id="A0A8H4VGA9"/>
<sequence length="237" mass="24543">MRVAFSIAALVATAFAQTADFDPVYKPNKDEDVPAGQDYKITWDPRTRQDALVNLMLIGGADEKTMEPIPAPEGSIATGIPNSQKSFIWPVHKKLGSKKYYGIKIELADNASVFQYSPRFKIVGGEAAEGKTIILSSTSHPASVGPTSSMAAYPVVTSAAVKSVDCGSNSTTLVPKTTRLAPAPAPAAARTNNSTVLNPANKSGNSSIPVAPTSGSAALSTSLVSVLGGLLTVVLAL</sequence>
<evidence type="ECO:0000259" key="4">
    <source>
        <dbReference type="Pfam" id="PF10342"/>
    </source>
</evidence>
<dbReference type="PANTHER" id="PTHR40633">
    <property type="entry name" value="MATRIX PROTEIN, PUTATIVE (AFU_ORTHOLOGUE AFUA_8G05410)-RELATED"/>
    <property type="match status" value="1"/>
</dbReference>
<feature type="domain" description="Yeast cell wall synthesis Kre9/Knh1-like N-terminal" evidence="4">
    <location>
        <begin position="26"/>
        <end position="122"/>
    </location>
</feature>
<evidence type="ECO:0000256" key="2">
    <source>
        <dbReference type="SAM" id="MobiDB-lite"/>
    </source>
</evidence>
<comment type="caution">
    <text evidence="5">The sequence shown here is derived from an EMBL/GenBank/DDBJ whole genome shotgun (WGS) entry which is preliminary data.</text>
</comment>
<feature type="region of interest" description="Disordered" evidence="2">
    <location>
        <begin position="185"/>
        <end position="210"/>
    </location>
</feature>
<dbReference type="OrthoDB" id="2260257at2759"/>
<dbReference type="InterPro" id="IPR018466">
    <property type="entry name" value="Kre9/Knh1-like_N"/>
</dbReference>
<name>A0A8H4VGA9_9HYPO</name>
<proteinExistence type="predicted"/>
<feature type="compositionally biased region" description="Polar residues" evidence="2">
    <location>
        <begin position="190"/>
        <end position="208"/>
    </location>
</feature>
<evidence type="ECO:0000313" key="5">
    <source>
        <dbReference type="EMBL" id="KAF4594616.1"/>
    </source>
</evidence>
<gene>
    <name evidence="5" type="ORF">GQ602_000229</name>
</gene>
<protein>
    <submittedName>
        <fullName evidence="5">Ser-thr-rich glycosyl-phosphatidyl-inositol-anchored membrane family domain-containing protein</fullName>
    </submittedName>
</protein>
<feature type="signal peptide" evidence="3">
    <location>
        <begin position="1"/>
        <end position="16"/>
    </location>
</feature>
<evidence type="ECO:0000313" key="6">
    <source>
        <dbReference type="Proteomes" id="UP000562929"/>
    </source>
</evidence>
<keyword evidence="1 3" id="KW-0732">Signal</keyword>
<evidence type="ECO:0000256" key="3">
    <source>
        <dbReference type="SAM" id="SignalP"/>
    </source>
</evidence>
<feature type="chain" id="PRO_5034385363" evidence="3">
    <location>
        <begin position="17"/>
        <end position="237"/>
    </location>
</feature>
<dbReference type="PANTHER" id="PTHR40633:SF1">
    <property type="entry name" value="GPI ANCHORED SERINE-THREONINE RICH PROTEIN (AFU_ORTHOLOGUE AFUA_1G03630)"/>
    <property type="match status" value="1"/>
</dbReference>
<dbReference type="EMBL" id="JAACLJ010000001">
    <property type="protein sequence ID" value="KAF4594616.1"/>
    <property type="molecule type" value="Genomic_DNA"/>
</dbReference>
<dbReference type="Pfam" id="PF10342">
    <property type="entry name" value="Kre9_KNH"/>
    <property type="match status" value="1"/>
</dbReference>
<dbReference type="InterPro" id="IPR052982">
    <property type="entry name" value="SRP1/TIP1-like"/>
</dbReference>